<dbReference type="InterPro" id="IPR001878">
    <property type="entry name" value="Znf_CCHC"/>
</dbReference>
<sequence>MRGGYVRRGHSRSHEPPESSRRNWEQRSAKKIRKGGEGLDFSGDMSLVPREEDWMVEEREGCPNEEQPTRRSFSEAVKGGKKPIAIEEKESSESSDESDDEEGKCLQPEMGSIEVINIGNEFFIVKFFSQEELDYALTGGPWKIFDHYLTLRFWKPDFNPMEAIIDTVAAWIRLPGLAIEYYEDEMLKKIGNVIGRTLKVDTNTADKCRGRFARLCVELDLSQPLISQYSINGVHYLVEYEGIHNICFSCGIVGHEKANCPRRKTGENGGQKVTEEAQRKG</sequence>
<reference evidence="4" key="1">
    <citation type="journal article" date="2016" name="Nat. Genet.">
        <title>The genome sequences of Arachis duranensis and Arachis ipaensis, the diploid ancestors of cultivated peanut.</title>
        <authorList>
            <person name="Bertioli D.J."/>
            <person name="Cannon S.B."/>
            <person name="Froenicke L."/>
            <person name="Huang G."/>
            <person name="Farmer A.D."/>
            <person name="Cannon E.K."/>
            <person name="Liu X."/>
            <person name="Gao D."/>
            <person name="Clevenger J."/>
            <person name="Dash S."/>
            <person name="Ren L."/>
            <person name="Moretzsohn M.C."/>
            <person name="Shirasawa K."/>
            <person name="Huang W."/>
            <person name="Vidigal B."/>
            <person name="Abernathy B."/>
            <person name="Chu Y."/>
            <person name="Niederhuth C.E."/>
            <person name="Umale P."/>
            <person name="Araujo A.C."/>
            <person name="Kozik A."/>
            <person name="Kim K.D."/>
            <person name="Burow M.D."/>
            <person name="Varshney R.K."/>
            <person name="Wang X."/>
            <person name="Zhang X."/>
            <person name="Barkley N."/>
            <person name="Guimaraes P.M."/>
            <person name="Isobe S."/>
            <person name="Guo B."/>
            <person name="Liao B."/>
            <person name="Stalker H.T."/>
            <person name="Schmitz R.J."/>
            <person name="Scheffler B.E."/>
            <person name="Leal-Bertioli S.C."/>
            <person name="Xun X."/>
            <person name="Jackson S.A."/>
            <person name="Michelmore R."/>
            <person name="Ozias-Akins P."/>
        </authorList>
    </citation>
    <scope>NUCLEOTIDE SEQUENCE [LARGE SCALE GENOMIC DNA]</scope>
    <source>
        <strain evidence="4">cv. V14167</strain>
    </source>
</reference>
<feature type="region of interest" description="Disordered" evidence="2">
    <location>
        <begin position="261"/>
        <end position="281"/>
    </location>
</feature>
<dbReference type="PANTHER" id="PTHR31286:SF99">
    <property type="entry name" value="DUF4283 DOMAIN-CONTAINING PROTEIN"/>
    <property type="match status" value="1"/>
</dbReference>
<organism evidence="4 5">
    <name type="scientific">Arachis duranensis</name>
    <name type="common">Wild peanut</name>
    <dbReference type="NCBI Taxonomy" id="130453"/>
    <lineage>
        <taxon>Eukaryota</taxon>
        <taxon>Viridiplantae</taxon>
        <taxon>Streptophyta</taxon>
        <taxon>Embryophyta</taxon>
        <taxon>Tracheophyta</taxon>
        <taxon>Spermatophyta</taxon>
        <taxon>Magnoliopsida</taxon>
        <taxon>eudicotyledons</taxon>
        <taxon>Gunneridae</taxon>
        <taxon>Pentapetalae</taxon>
        <taxon>rosids</taxon>
        <taxon>fabids</taxon>
        <taxon>Fabales</taxon>
        <taxon>Fabaceae</taxon>
        <taxon>Papilionoideae</taxon>
        <taxon>50 kb inversion clade</taxon>
        <taxon>dalbergioids sensu lato</taxon>
        <taxon>Dalbergieae</taxon>
        <taxon>Pterocarpus clade</taxon>
        <taxon>Arachis</taxon>
    </lineage>
</organism>
<keyword evidence="1" id="KW-0479">Metal-binding</keyword>
<proteinExistence type="predicted"/>
<dbReference type="GO" id="GO:0003676">
    <property type="term" value="F:nucleic acid binding"/>
    <property type="evidence" value="ECO:0007669"/>
    <property type="project" value="InterPro"/>
</dbReference>
<gene>
    <name evidence="5" type="primary">LOC107483186</name>
</gene>
<feature type="region of interest" description="Disordered" evidence="2">
    <location>
        <begin position="1"/>
        <end position="105"/>
    </location>
</feature>
<accession>A0A6P4D4S1</accession>
<dbReference type="InterPro" id="IPR040256">
    <property type="entry name" value="At4g02000-like"/>
</dbReference>
<dbReference type="AlphaFoldDB" id="A0A6P4D4S1"/>
<dbReference type="PANTHER" id="PTHR31286">
    <property type="entry name" value="GLYCINE-RICH CELL WALL STRUCTURAL PROTEIN 1.8-LIKE"/>
    <property type="match status" value="1"/>
</dbReference>
<feature type="compositionally biased region" description="Basic residues" evidence="2">
    <location>
        <begin position="1"/>
        <end position="11"/>
    </location>
</feature>
<reference evidence="5" key="2">
    <citation type="submission" date="2025-08" db="UniProtKB">
        <authorList>
            <consortium name="RefSeq"/>
        </authorList>
    </citation>
    <scope>IDENTIFICATION</scope>
    <source>
        <tissue evidence="5">Whole plant</tissue>
    </source>
</reference>
<feature type="compositionally biased region" description="Acidic residues" evidence="2">
    <location>
        <begin position="93"/>
        <end position="102"/>
    </location>
</feature>
<evidence type="ECO:0000256" key="1">
    <source>
        <dbReference type="PROSITE-ProRule" id="PRU00047"/>
    </source>
</evidence>
<dbReference type="Pfam" id="PF14111">
    <property type="entry name" value="DUF4283"/>
    <property type="match status" value="1"/>
</dbReference>
<dbReference type="InterPro" id="IPR025558">
    <property type="entry name" value="DUF4283"/>
</dbReference>
<keyword evidence="4" id="KW-1185">Reference proteome</keyword>
<protein>
    <submittedName>
        <fullName evidence="5">Uncharacterized protein LOC107483186</fullName>
    </submittedName>
</protein>
<dbReference type="GeneID" id="107483186"/>
<name>A0A6P4D4S1_ARADU</name>
<feature type="domain" description="CCHC-type" evidence="3">
    <location>
        <begin position="247"/>
        <end position="262"/>
    </location>
</feature>
<keyword evidence="1" id="KW-0862">Zinc</keyword>
<keyword evidence="1" id="KW-0863">Zinc-finger</keyword>
<dbReference type="KEGG" id="adu:107483186"/>
<dbReference type="GO" id="GO:0008270">
    <property type="term" value="F:zinc ion binding"/>
    <property type="evidence" value="ECO:0007669"/>
    <property type="project" value="UniProtKB-KW"/>
</dbReference>
<feature type="compositionally biased region" description="Basic and acidic residues" evidence="2">
    <location>
        <begin position="49"/>
        <end position="73"/>
    </location>
</feature>
<evidence type="ECO:0000313" key="4">
    <source>
        <dbReference type="Proteomes" id="UP000515211"/>
    </source>
</evidence>
<evidence type="ECO:0000259" key="3">
    <source>
        <dbReference type="PROSITE" id="PS50158"/>
    </source>
</evidence>
<evidence type="ECO:0000313" key="5">
    <source>
        <dbReference type="RefSeq" id="XP_015959293.1"/>
    </source>
</evidence>
<dbReference type="Proteomes" id="UP000515211">
    <property type="component" value="Chromosome 4"/>
</dbReference>
<evidence type="ECO:0000256" key="2">
    <source>
        <dbReference type="SAM" id="MobiDB-lite"/>
    </source>
</evidence>
<feature type="compositionally biased region" description="Basic and acidic residues" evidence="2">
    <location>
        <begin position="12"/>
        <end position="28"/>
    </location>
</feature>
<dbReference type="RefSeq" id="XP_015959293.1">
    <property type="nucleotide sequence ID" value="XM_016103807.1"/>
</dbReference>
<dbReference type="PROSITE" id="PS50158">
    <property type="entry name" value="ZF_CCHC"/>
    <property type="match status" value="1"/>
</dbReference>